<dbReference type="EMBL" id="DXEK01000163">
    <property type="protein sequence ID" value="HIX77900.1"/>
    <property type="molecule type" value="Genomic_DNA"/>
</dbReference>
<dbReference type="AlphaFoldDB" id="A0A9D1XH52"/>
<protein>
    <submittedName>
        <fullName evidence="1">Uncharacterized protein</fullName>
    </submittedName>
</protein>
<reference evidence="1" key="1">
    <citation type="journal article" date="2021" name="PeerJ">
        <title>Extensive microbial diversity within the chicken gut microbiome revealed by metagenomics and culture.</title>
        <authorList>
            <person name="Gilroy R."/>
            <person name="Ravi A."/>
            <person name="Getino M."/>
            <person name="Pursley I."/>
            <person name="Horton D.L."/>
            <person name="Alikhan N.F."/>
            <person name="Baker D."/>
            <person name="Gharbi K."/>
            <person name="Hall N."/>
            <person name="Watson M."/>
            <person name="Adriaenssens E.M."/>
            <person name="Foster-Nyarko E."/>
            <person name="Jarju S."/>
            <person name="Secka A."/>
            <person name="Antonio M."/>
            <person name="Oren A."/>
            <person name="Chaudhuri R.R."/>
            <person name="La Ragione R."/>
            <person name="Hildebrand F."/>
            <person name="Pallen M.J."/>
        </authorList>
    </citation>
    <scope>NUCLEOTIDE SEQUENCE</scope>
    <source>
        <strain evidence="1">CHK183-1962</strain>
    </source>
</reference>
<accession>A0A9D1XH52</accession>
<reference evidence="1" key="2">
    <citation type="submission" date="2021-04" db="EMBL/GenBank/DDBJ databases">
        <authorList>
            <person name="Gilroy R."/>
        </authorList>
    </citation>
    <scope>NUCLEOTIDE SEQUENCE</scope>
    <source>
        <strain evidence="1">CHK183-1962</strain>
    </source>
</reference>
<comment type="caution">
    <text evidence="1">The sequence shown here is derived from an EMBL/GenBank/DDBJ whole genome shotgun (WGS) entry which is preliminary data.</text>
</comment>
<name>A0A9D1XH52_9FIRM</name>
<dbReference type="Proteomes" id="UP000886890">
    <property type="component" value="Unassembled WGS sequence"/>
</dbReference>
<evidence type="ECO:0000313" key="1">
    <source>
        <dbReference type="EMBL" id="HIX77900.1"/>
    </source>
</evidence>
<organism evidence="1 2">
    <name type="scientific">Candidatus Fusicatenibacter merdavium</name>
    <dbReference type="NCBI Taxonomy" id="2838600"/>
    <lineage>
        <taxon>Bacteria</taxon>
        <taxon>Bacillati</taxon>
        <taxon>Bacillota</taxon>
        <taxon>Clostridia</taxon>
        <taxon>Lachnospirales</taxon>
        <taxon>Lachnospiraceae</taxon>
        <taxon>Fusicatenibacter</taxon>
    </lineage>
</organism>
<gene>
    <name evidence="1" type="ORF">H9734_09950</name>
</gene>
<proteinExistence type="predicted"/>
<evidence type="ECO:0000313" key="2">
    <source>
        <dbReference type="Proteomes" id="UP000886890"/>
    </source>
</evidence>
<sequence length="65" mass="7727">MKKMLAVRSRADALLRIVFAYLRCRCPEGSEVMETGSMSEIRKKRDILPYRWKAFVKGKKQWHLI</sequence>